<comment type="caution">
    <text evidence="1">The sequence shown here is derived from an EMBL/GenBank/DDBJ whole genome shotgun (WGS) entry which is preliminary data.</text>
</comment>
<sequence>MSTVLVNRIVPADFPELRLLAWNRDVTCPIPPEEAFALYERNWRFVDTAHLTVEEKQLIENLTSQFGAGHILFS</sequence>
<dbReference type="OrthoDB" id="6168669at2"/>
<gene>
    <name evidence="1" type="ORF">ADU59_24405</name>
</gene>
<protein>
    <submittedName>
        <fullName evidence="1">Aminopeptidase</fullName>
    </submittedName>
</protein>
<keyword evidence="1" id="KW-0645">Protease</keyword>
<keyword evidence="1" id="KW-0031">Aminopeptidase</keyword>
<evidence type="ECO:0000313" key="2">
    <source>
        <dbReference type="Proteomes" id="UP000093111"/>
    </source>
</evidence>
<dbReference type="STRING" id="1612624.ADU59_24405"/>
<dbReference type="RefSeq" id="WP_068957669.1">
    <property type="nucleotide sequence ID" value="NZ_LGLV01000017.1"/>
</dbReference>
<dbReference type="Proteomes" id="UP000093111">
    <property type="component" value="Unassembled WGS sequence"/>
</dbReference>
<keyword evidence="2" id="KW-1185">Reference proteome</keyword>
<reference evidence="1 2" key="1">
    <citation type="journal article" date="2016" name="Syst. Appl. Microbiol.">
        <title>Pararhizobium polonicum sp. nov. isolated from tumors on stone fruit rootstocks.</title>
        <authorList>
            <person name="Pulawska J."/>
            <person name="Kuzmanovic N."/>
            <person name="Willems A."/>
            <person name="Pothier J.F."/>
        </authorList>
    </citation>
    <scope>NUCLEOTIDE SEQUENCE [LARGE SCALE GENOMIC DNA]</scope>
    <source>
        <strain evidence="1 2">F5.1</strain>
    </source>
</reference>
<dbReference type="GO" id="GO:0004177">
    <property type="term" value="F:aminopeptidase activity"/>
    <property type="evidence" value="ECO:0007669"/>
    <property type="project" value="UniProtKB-KW"/>
</dbReference>
<evidence type="ECO:0000313" key="1">
    <source>
        <dbReference type="EMBL" id="OBZ92964.1"/>
    </source>
</evidence>
<dbReference type="EMBL" id="LGLV01000017">
    <property type="protein sequence ID" value="OBZ92964.1"/>
    <property type="molecule type" value="Genomic_DNA"/>
</dbReference>
<organism evidence="1 2">
    <name type="scientific">Pararhizobium polonicum</name>
    <dbReference type="NCBI Taxonomy" id="1612624"/>
    <lineage>
        <taxon>Bacteria</taxon>
        <taxon>Pseudomonadati</taxon>
        <taxon>Pseudomonadota</taxon>
        <taxon>Alphaproteobacteria</taxon>
        <taxon>Hyphomicrobiales</taxon>
        <taxon>Rhizobiaceae</taxon>
        <taxon>Rhizobium/Agrobacterium group</taxon>
        <taxon>Pararhizobium</taxon>
    </lineage>
</organism>
<keyword evidence="1" id="KW-0378">Hydrolase</keyword>
<name>A0A1C7NZR0_9HYPH</name>
<proteinExistence type="predicted"/>
<accession>A0A1C7NZR0</accession>
<dbReference type="AlphaFoldDB" id="A0A1C7NZR0"/>